<evidence type="ECO:0000256" key="4">
    <source>
        <dbReference type="ARBA" id="ARBA00022490"/>
    </source>
</evidence>
<comment type="subunit">
    <text evidence="15">Monomer.</text>
</comment>
<comment type="catalytic activity">
    <reaction evidence="14 15">
        <text>DNA(n) + a 2'-deoxyribonucleoside 5'-triphosphate = DNA(n+1) + diphosphate</text>
        <dbReference type="Rhea" id="RHEA:22508"/>
        <dbReference type="Rhea" id="RHEA-COMP:17339"/>
        <dbReference type="Rhea" id="RHEA-COMP:17340"/>
        <dbReference type="ChEBI" id="CHEBI:33019"/>
        <dbReference type="ChEBI" id="CHEBI:61560"/>
        <dbReference type="ChEBI" id="CHEBI:173112"/>
        <dbReference type="EC" id="2.7.7.7"/>
    </reaction>
</comment>
<organism evidence="17 18">
    <name type="scientific">Pedobacter heparinus (strain ATCC 13125 / DSM 2366 / CIP 104194 / JCM 7457 / NBRC 12017 / NCIMB 9290 / NRRL B-14731 / HIM 762-3)</name>
    <dbReference type="NCBI Taxonomy" id="485917"/>
    <lineage>
        <taxon>Bacteria</taxon>
        <taxon>Pseudomonadati</taxon>
        <taxon>Bacteroidota</taxon>
        <taxon>Sphingobacteriia</taxon>
        <taxon>Sphingobacteriales</taxon>
        <taxon>Sphingobacteriaceae</taxon>
        <taxon>Pedobacter</taxon>
    </lineage>
</organism>
<evidence type="ECO:0000256" key="7">
    <source>
        <dbReference type="ARBA" id="ARBA00022705"/>
    </source>
</evidence>
<dbReference type="HOGENOM" id="CLU_012348_1_3_10"/>
<comment type="function">
    <text evidence="15">Poorly processive, error-prone DNA polymerase involved in untargeted mutagenesis. Copies undamaged DNA at stalled replication forks, which arise in vivo from mismatched or misaligned primer ends. These misaligned primers can be extended by PolIV. Exhibits no 3'-5' exonuclease (proofreading) activity. May be involved in translesional synthesis, in conjunction with the beta clamp from PolIII.</text>
</comment>
<keyword evidence="8 15" id="KW-0479">Metal-binding</keyword>
<dbReference type="InterPro" id="IPR022880">
    <property type="entry name" value="DNApol_IV"/>
</dbReference>
<keyword evidence="4 15" id="KW-0963">Cytoplasm</keyword>
<dbReference type="GO" id="GO:0005829">
    <property type="term" value="C:cytosol"/>
    <property type="evidence" value="ECO:0007669"/>
    <property type="project" value="TreeGrafter"/>
</dbReference>
<evidence type="ECO:0000313" key="17">
    <source>
        <dbReference type="EMBL" id="ACU03584.1"/>
    </source>
</evidence>
<feature type="binding site" evidence="15">
    <location>
        <position position="11"/>
    </location>
    <ligand>
        <name>Mg(2+)</name>
        <dbReference type="ChEBI" id="CHEBI:18420"/>
    </ligand>
</feature>
<dbReference type="PANTHER" id="PTHR11076">
    <property type="entry name" value="DNA REPAIR POLYMERASE UMUC / TRANSFERASE FAMILY MEMBER"/>
    <property type="match status" value="1"/>
</dbReference>
<dbReference type="GO" id="GO:0003887">
    <property type="term" value="F:DNA-directed DNA polymerase activity"/>
    <property type="evidence" value="ECO:0007669"/>
    <property type="project" value="UniProtKB-UniRule"/>
</dbReference>
<dbReference type="PANTHER" id="PTHR11076:SF33">
    <property type="entry name" value="DNA POLYMERASE KAPPA"/>
    <property type="match status" value="1"/>
</dbReference>
<keyword evidence="3 15" id="KW-0515">Mutator protein</keyword>
<comment type="cofactor">
    <cofactor evidence="15">
        <name>Mg(2+)</name>
        <dbReference type="ChEBI" id="CHEBI:18420"/>
    </cofactor>
    <text evidence="15">Binds 2 magnesium ions per subunit.</text>
</comment>
<dbReference type="FunFam" id="3.40.1170.60:FF:000001">
    <property type="entry name" value="DNA polymerase IV"/>
    <property type="match status" value="1"/>
</dbReference>
<dbReference type="EMBL" id="CP001681">
    <property type="protein sequence ID" value="ACU03584.1"/>
    <property type="molecule type" value="Genomic_DNA"/>
</dbReference>
<comment type="subcellular location">
    <subcellularLocation>
        <location evidence="1 15">Cytoplasm</location>
    </subcellularLocation>
</comment>
<dbReference type="AlphaFoldDB" id="C6XT23"/>
<evidence type="ECO:0000256" key="11">
    <source>
        <dbReference type="ARBA" id="ARBA00022932"/>
    </source>
</evidence>
<dbReference type="GO" id="GO:0006261">
    <property type="term" value="P:DNA-templated DNA replication"/>
    <property type="evidence" value="ECO:0007669"/>
    <property type="project" value="UniProtKB-UniRule"/>
</dbReference>
<dbReference type="Gene3D" id="3.30.1490.100">
    <property type="entry name" value="DNA polymerase, Y-family, little finger domain"/>
    <property type="match status" value="1"/>
</dbReference>
<keyword evidence="18" id="KW-1185">Reference proteome</keyword>
<reference evidence="17 18" key="1">
    <citation type="journal article" date="2009" name="Stand. Genomic Sci.">
        <title>Complete genome sequence of Pedobacter heparinus type strain (HIM 762-3).</title>
        <authorList>
            <person name="Han C."/>
            <person name="Spring S."/>
            <person name="Lapidus A."/>
            <person name="Del Rio T.G."/>
            <person name="Tice H."/>
            <person name="Copeland A."/>
            <person name="Cheng J.F."/>
            <person name="Lucas S."/>
            <person name="Chen F."/>
            <person name="Nolan M."/>
            <person name="Bruce D."/>
            <person name="Goodwin L."/>
            <person name="Pitluck S."/>
            <person name="Ivanova N."/>
            <person name="Mavromatis K."/>
            <person name="Mikhailova N."/>
            <person name="Pati A."/>
            <person name="Chen A."/>
            <person name="Palaniappan K."/>
            <person name="Land M."/>
            <person name="Hauser L."/>
            <person name="Chang Y.J."/>
            <person name="Jeffries C.C."/>
            <person name="Saunders E."/>
            <person name="Chertkov O."/>
            <person name="Brettin T."/>
            <person name="Goker M."/>
            <person name="Rohde M."/>
            <person name="Bristow J."/>
            <person name="Eisen J.A."/>
            <person name="Markowitz V."/>
            <person name="Hugenholtz P."/>
            <person name="Kyrpides N.C."/>
            <person name="Klenk H.P."/>
            <person name="Detter J.C."/>
        </authorList>
    </citation>
    <scope>NUCLEOTIDE SEQUENCE [LARGE SCALE GENOMIC DNA]</scope>
    <source>
        <strain evidence="18">ATCC 13125 / DSM 2366 / CIP 104194 / JCM 7457 / NBRC 12017 / NCIMB 9290 / NRRL B-14731 / HIM 762-3</strain>
    </source>
</reference>
<keyword evidence="5 15" id="KW-0808">Transferase</keyword>
<dbReference type="Gene3D" id="3.30.70.270">
    <property type="match status" value="1"/>
</dbReference>
<keyword evidence="9 15" id="KW-0227">DNA damage</keyword>
<evidence type="ECO:0000256" key="13">
    <source>
        <dbReference type="ARBA" id="ARBA00023204"/>
    </source>
</evidence>
<evidence type="ECO:0000256" key="8">
    <source>
        <dbReference type="ARBA" id="ARBA00022723"/>
    </source>
</evidence>
<dbReference type="HAMAP" id="MF_01113">
    <property type="entry name" value="DNApol_IV"/>
    <property type="match status" value="1"/>
</dbReference>
<dbReference type="InterPro" id="IPR001126">
    <property type="entry name" value="UmuC"/>
</dbReference>
<dbReference type="KEGG" id="phe:Phep_1370"/>
<dbReference type="Pfam" id="PF00817">
    <property type="entry name" value="IMS"/>
    <property type="match status" value="1"/>
</dbReference>
<evidence type="ECO:0000256" key="12">
    <source>
        <dbReference type="ARBA" id="ARBA00023125"/>
    </source>
</evidence>
<evidence type="ECO:0000256" key="15">
    <source>
        <dbReference type="HAMAP-Rule" id="MF_01113"/>
    </source>
</evidence>
<gene>
    <name evidence="15" type="primary">dinB</name>
    <name evidence="17" type="ordered locus">Phep_1370</name>
</gene>
<evidence type="ECO:0000259" key="16">
    <source>
        <dbReference type="PROSITE" id="PS50173"/>
    </source>
</evidence>
<keyword evidence="11 15" id="KW-0239">DNA-directed DNA polymerase</keyword>
<dbReference type="InterPro" id="IPR017961">
    <property type="entry name" value="DNA_pol_Y-fam_little_finger"/>
</dbReference>
<sequence>MSSDKHIIHMDLDSFFVSVEIKKNSKLAGKPVIVGGLSDRGVVTSCSYEARKYGVHSAMPSRLARQLCPHAEFVRGNMDDYSEHSRMVTEILQQKVPVLEKASIDEHYIDMTGMERFYGCMKFARELKEQVFKESGLPVSFGLSVNKTVSKIATNECKPNGALQVEQLEIPSFLNPLSIKKIPGLGAATFLKLSEMGVRKIHTFAQIPQQQVYKVLGNNGLSLWQKAHGIDHTPVIPYREQKSISKQQTFESDSIDFTQIRQLITGMVIELAYELRKQQKLTACVTIVIRYSNFETITQQCRIPYTALDDTLIVKAKELFERAYTRRMLIRLVGIKLSALVNGYEQIDLYSASEEKYNLYQAMDKIRNRYGEKAIALASTLSIKL</sequence>
<keyword evidence="13 15" id="KW-0234">DNA repair</keyword>
<dbReference type="Gene3D" id="3.40.1170.60">
    <property type="match status" value="1"/>
</dbReference>
<comment type="similarity">
    <text evidence="2 15">Belongs to the DNA polymerase type-Y family.</text>
</comment>
<name>C6XT23_PEDHD</name>
<evidence type="ECO:0000256" key="5">
    <source>
        <dbReference type="ARBA" id="ARBA00022679"/>
    </source>
</evidence>
<protein>
    <recommendedName>
        <fullName evidence="15">DNA polymerase IV</fullName>
        <shortName evidence="15">Pol IV</shortName>
        <ecNumber evidence="15">2.7.7.7</ecNumber>
    </recommendedName>
</protein>
<dbReference type="NCBIfam" id="NF002677">
    <property type="entry name" value="PRK02406.1"/>
    <property type="match status" value="1"/>
</dbReference>
<keyword evidence="6 15" id="KW-0548">Nucleotidyltransferase</keyword>
<dbReference type="Gene3D" id="1.10.150.20">
    <property type="entry name" value="5' to 3' exonuclease, C-terminal subdomain"/>
    <property type="match status" value="1"/>
</dbReference>
<dbReference type="InterPro" id="IPR036775">
    <property type="entry name" value="DNA_pol_Y-fam_lit_finger_sf"/>
</dbReference>
<dbReference type="RefSeq" id="WP_012781528.1">
    <property type="nucleotide sequence ID" value="NC_013061.1"/>
</dbReference>
<evidence type="ECO:0000256" key="9">
    <source>
        <dbReference type="ARBA" id="ARBA00022763"/>
    </source>
</evidence>
<dbReference type="InterPro" id="IPR050116">
    <property type="entry name" value="DNA_polymerase-Y"/>
</dbReference>
<accession>C6XT23</accession>
<evidence type="ECO:0000256" key="2">
    <source>
        <dbReference type="ARBA" id="ARBA00010945"/>
    </source>
</evidence>
<keyword evidence="12 15" id="KW-0238">DNA-binding</keyword>
<dbReference type="CDD" id="cd03586">
    <property type="entry name" value="PolY_Pol_IV_kappa"/>
    <property type="match status" value="1"/>
</dbReference>
<dbReference type="STRING" id="485917.Phep_1370"/>
<evidence type="ECO:0000256" key="10">
    <source>
        <dbReference type="ARBA" id="ARBA00022842"/>
    </source>
</evidence>
<dbReference type="GO" id="GO:0009432">
    <property type="term" value="P:SOS response"/>
    <property type="evidence" value="ECO:0007669"/>
    <property type="project" value="TreeGrafter"/>
</dbReference>
<keyword evidence="10 15" id="KW-0460">Magnesium</keyword>
<feature type="binding site" evidence="15">
    <location>
        <position position="105"/>
    </location>
    <ligand>
        <name>Mg(2+)</name>
        <dbReference type="ChEBI" id="CHEBI:18420"/>
    </ligand>
</feature>
<dbReference type="SUPFAM" id="SSF56672">
    <property type="entry name" value="DNA/RNA polymerases"/>
    <property type="match status" value="1"/>
</dbReference>
<dbReference type="InterPro" id="IPR043502">
    <property type="entry name" value="DNA/RNA_pol_sf"/>
</dbReference>
<evidence type="ECO:0000313" key="18">
    <source>
        <dbReference type="Proteomes" id="UP000000852"/>
    </source>
</evidence>
<feature type="active site" evidence="15">
    <location>
        <position position="106"/>
    </location>
</feature>
<feature type="site" description="Substrate discrimination" evidence="15">
    <location>
        <position position="16"/>
    </location>
</feature>
<evidence type="ECO:0000256" key="6">
    <source>
        <dbReference type="ARBA" id="ARBA00022695"/>
    </source>
</evidence>
<dbReference type="GO" id="GO:0000287">
    <property type="term" value="F:magnesium ion binding"/>
    <property type="evidence" value="ECO:0007669"/>
    <property type="project" value="UniProtKB-UniRule"/>
</dbReference>
<feature type="domain" description="UmuC" evidence="16">
    <location>
        <begin position="7"/>
        <end position="186"/>
    </location>
</feature>
<dbReference type="OrthoDB" id="9808813at2"/>
<dbReference type="PROSITE" id="PS50173">
    <property type="entry name" value="UMUC"/>
    <property type="match status" value="1"/>
</dbReference>
<dbReference type="Pfam" id="PF11799">
    <property type="entry name" value="IMS_C"/>
    <property type="match status" value="1"/>
</dbReference>
<dbReference type="SUPFAM" id="SSF100879">
    <property type="entry name" value="Lesion bypass DNA polymerase (Y-family), little finger domain"/>
    <property type="match status" value="1"/>
</dbReference>
<dbReference type="InterPro" id="IPR043128">
    <property type="entry name" value="Rev_trsase/Diguanyl_cyclase"/>
</dbReference>
<dbReference type="eggNOG" id="COG0389">
    <property type="taxonomic scope" value="Bacteria"/>
</dbReference>
<dbReference type="GO" id="GO:0003684">
    <property type="term" value="F:damaged DNA binding"/>
    <property type="evidence" value="ECO:0007669"/>
    <property type="project" value="InterPro"/>
</dbReference>
<evidence type="ECO:0000256" key="3">
    <source>
        <dbReference type="ARBA" id="ARBA00022457"/>
    </source>
</evidence>
<evidence type="ECO:0000256" key="1">
    <source>
        <dbReference type="ARBA" id="ARBA00004496"/>
    </source>
</evidence>
<dbReference type="GO" id="GO:0006281">
    <property type="term" value="P:DNA repair"/>
    <property type="evidence" value="ECO:0007669"/>
    <property type="project" value="UniProtKB-UniRule"/>
</dbReference>
<dbReference type="EC" id="2.7.7.7" evidence="15"/>
<proteinExistence type="inferred from homology"/>
<keyword evidence="7 15" id="KW-0235">DNA replication</keyword>
<dbReference type="Proteomes" id="UP000000852">
    <property type="component" value="Chromosome"/>
</dbReference>
<evidence type="ECO:0000256" key="14">
    <source>
        <dbReference type="ARBA" id="ARBA00049244"/>
    </source>
</evidence>
<dbReference type="GO" id="GO:0042276">
    <property type="term" value="P:error-prone translesion synthesis"/>
    <property type="evidence" value="ECO:0007669"/>
    <property type="project" value="TreeGrafter"/>
</dbReference>